<dbReference type="PANTHER" id="PTHR37984">
    <property type="entry name" value="PROTEIN CBG26694"/>
    <property type="match status" value="1"/>
</dbReference>
<dbReference type="VEuPathDB" id="FungiDB:H257_08144"/>
<dbReference type="Gene3D" id="3.30.420.10">
    <property type="entry name" value="Ribonuclease H-like superfamily/Ribonuclease H"/>
    <property type="match status" value="1"/>
</dbReference>
<proteinExistence type="predicted"/>
<dbReference type="InterPro" id="IPR001584">
    <property type="entry name" value="Integrase_cat-core"/>
</dbReference>
<reference evidence="2 3" key="1">
    <citation type="submission" date="2019-06" db="EMBL/GenBank/DDBJ databases">
        <title>Genomics analysis of Aphanomyces spp. identifies a new class of oomycete effector associated with host adaptation.</title>
        <authorList>
            <person name="Gaulin E."/>
        </authorList>
    </citation>
    <scope>NUCLEOTIDE SEQUENCE [LARGE SCALE GENOMIC DNA]</scope>
    <source>
        <strain evidence="2 3">E</strain>
    </source>
</reference>
<dbReference type="InterPro" id="IPR036397">
    <property type="entry name" value="RNaseH_sf"/>
</dbReference>
<gene>
    <name evidence="2" type="ORF">AaE_011263</name>
</gene>
<organism evidence="2 3">
    <name type="scientific">Aphanomyces astaci</name>
    <name type="common">Crayfish plague agent</name>
    <dbReference type="NCBI Taxonomy" id="112090"/>
    <lineage>
        <taxon>Eukaryota</taxon>
        <taxon>Sar</taxon>
        <taxon>Stramenopiles</taxon>
        <taxon>Oomycota</taxon>
        <taxon>Saprolegniomycetes</taxon>
        <taxon>Saprolegniales</taxon>
        <taxon>Verrucalvaceae</taxon>
        <taxon>Aphanomyces</taxon>
    </lineage>
</organism>
<feature type="domain" description="Integrase catalytic" evidence="1">
    <location>
        <begin position="57"/>
        <end position="216"/>
    </location>
</feature>
<evidence type="ECO:0000259" key="1">
    <source>
        <dbReference type="PROSITE" id="PS50994"/>
    </source>
</evidence>
<dbReference type="PROSITE" id="PS50994">
    <property type="entry name" value="INTEGRASE"/>
    <property type="match status" value="1"/>
</dbReference>
<evidence type="ECO:0000313" key="2">
    <source>
        <dbReference type="EMBL" id="KAF0715738.1"/>
    </source>
</evidence>
<dbReference type="PANTHER" id="PTHR37984:SF15">
    <property type="entry name" value="INTEGRASE CATALYTIC DOMAIN-CONTAINING PROTEIN"/>
    <property type="match status" value="1"/>
</dbReference>
<dbReference type="GO" id="GO:0003676">
    <property type="term" value="F:nucleic acid binding"/>
    <property type="evidence" value="ECO:0007669"/>
    <property type="project" value="InterPro"/>
</dbReference>
<protein>
    <recommendedName>
        <fullName evidence="1">Integrase catalytic domain-containing protein</fullName>
    </recommendedName>
</protein>
<name>A0A6A5A027_APHAT</name>
<dbReference type="EMBL" id="VJMI01016978">
    <property type="protein sequence ID" value="KAF0715738.1"/>
    <property type="molecule type" value="Genomic_DNA"/>
</dbReference>
<comment type="caution">
    <text evidence="2">The sequence shown here is derived from an EMBL/GenBank/DDBJ whole genome shotgun (WGS) entry which is preliminary data.</text>
</comment>
<dbReference type="InterPro" id="IPR050951">
    <property type="entry name" value="Retrovirus_Pol_polyprotein"/>
</dbReference>
<dbReference type="InterPro" id="IPR012337">
    <property type="entry name" value="RNaseH-like_sf"/>
</dbReference>
<accession>A0A6A5A027</accession>
<sequence length="474" mass="54629">MIRHCLGILGWYEPPNGSDGWGTGRGGVKTWLSIVDCVSVVVPQRDRRRGETENSNNAGVPVEMVVVDALGPFPPTPNGNKFVLIFVDYFTRWPEAFMVPDLKSSTFVRVFVDEVLCRYGVPDRLLSDRGTNFVSHLAQSIYQTLGIEKMASAPGHPQGQGLVERFNHTLATMLKMYVNSVHTDWDVYLPRLLFAYRTAYQSTLGDSPFFCLFGHDPVQPLDIVFANQDPPWKSDDLPQWRRSQFAWFQEIRRLVETQLIEGQNRSPAAVEARTHGRRVRMTRGSRSLLLYHWNGPYRIHSRQGENTYRIYLPSHPDRMVPINVERLKRFQGYWSRPYDDEIPLRLLHNWPDGEWAPEHDEGDADDELLSQELLPASSFVDRVLFPDGDLAYTNVESAVSKILNKRKRTDGEPEYLVLHADGNEYWTPRSRLVEYTSFITEYENSERVNKGLPPLRRSPRLAELDTEPTEVFQF</sequence>
<dbReference type="VEuPathDB" id="FungiDB:H257_18324"/>
<dbReference type="VEuPathDB" id="FungiDB:H257_19399"/>
<dbReference type="FunFam" id="3.30.420.10:FF:000032">
    <property type="entry name" value="Retrovirus-related Pol polyprotein from transposon 297-like Protein"/>
    <property type="match status" value="1"/>
</dbReference>
<dbReference type="Pfam" id="PF00665">
    <property type="entry name" value="rve"/>
    <property type="match status" value="1"/>
</dbReference>
<dbReference type="GO" id="GO:0015074">
    <property type="term" value="P:DNA integration"/>
    <property type="evidence" value="ECO:0007669"/>
    <property type="project" value="InterPro"/>
</dbReference>
<dbReference type="AlphaFoldDB" id="A0A6A5A027"/>
<dbReference type="SUPFAM" id="SSF53098">
    <property type="entry name" value="Ribonuclease H-like"/>
    <property type="match status" value="1"/>
</dbReference>
<dbReference type="Proteomes" id="UP000469452">
    <property type="component" value="Unassembled WGS sequence"/>
</dbReference>
<evidence type="ECO:0000313" key="3">
    <source>
        <dbReference type="Proteomes" id="UP000469452"/>
    </source>
</evidence>